<reference evidence="16" key="1">
    <citation type="submission" date="2021-02" db="EMBL/GenBank/DDBJ databases">
        <authorList>
            <person name="Nowell W R."/>
        </authorList>
    </citation>
    <scope>NUCLEOTIDE SEQUENCE</scope>
</reference>
<feature type="domain" description="Thiamine pyrophosphate enzyme TPP-binding" evidence="15">
    <location>
        <begin position="2213"/>
        <end position="2358"/>
    </location>
</feature>
<dbReference type="CDD" id="cd02005">
    <property type="entry name" value="TPP_PDC_IPDC"/>
    <property type="match status" value="1"/>
</dbReference>
<dbReference type="Pfam" id="PF13432">
    <property type="entry name" value="TPR_16"/>
    <property type="match status" value="1"/>
</dbReference>
<evidence type="ECO:0000259" key="15">
    <source>
        <dbReference type="Pfam" id="PF02775"/>
    </source>
</evidence>
<evidence type="ECO:0000256" key="6">
    <source>
        <dbReference type="ARBA" id="ARBA00022737"/>
    </source>
</evidence>
<dbReference type="InterPro" id="IPR029061">
    <property type="entry name" value="THDP-binding"/>
</dbReference>
<dbReference type="SUPFAM" id="SSF48452">
    <property type="entry name" value="TPR-like"/>
    <property type="match status" value="2"/>
</dbReference>
<dbReference type="SUPFAM" id="SSF52467">
    <property type="entry name" value="DHS-like NAD/FAD-binding domain"/>
    <property type="match status" value="1"/>
</dbReference>
<dbReference type="GO" id="GO:0106274">
    <property type="term" value="F:NAD+-protein-arginine ADP-ribosyltransferase activity"/>
    <property type="evidence" value="ECO:0007669"/>
    <property type="project" value="UniProtKB-EC"/>
</dbReference>
<comment type="catalytic activity">
    <reaction evidence="9 12">
        <text>L-arginyl-[protein] + NAD(+) = N(omega)-(ADP-D-ribosyl)-L-arginyl-[protein] + nicotinamide + H(+)</text>
        <dbReference type="Rhea" id="RHEA:19149"/>
        <dbReference type="Rhea" id="RHEA-COMP:10532"/>
        <dbReference type="Rhea" id="RHEA-COMP:15087"/>
        <dbReference type="ChEBI" id="CHEBI:15378"/>
        <dbReference type="ChEBI" id="CHEBI:17154"/>
        <dbReference type="ChEBI" id="CHEBI:29965"/>
        <dbReference type="ChEBI" id="CHEBI:57540"/>
        <dbReference type="ChEBI" id="CHEBI:142554"/>
        <dbReference type="EC" id="2.4.2.31"/>
    </reaction>
</comment>
<dbReference type="InterPro" id="IPR011766">
    <property type="entry name" value="TPP_enzyme_TPP-bd"/>
</dbReference>
<keyword evidence="4 12" id="KW-0808">Transferase</keyword>
<keyword evidence="13" id="KW-0175">Coiled coil</keyword>
<evidence type="ECO:0000256" key="7">
    <source>
        <dbReference type="ARBA" id="ARBA00022803"/>
    </source>
</evidence>
<dbReference type="InterPro" id="IPR012000">
    <property type="entry name" value="Thiamin_PyroP_enz_cen_dom"/>
</dbReference>
<evidence type="ECO:0000313" key="16">
    <source>
        <dbReference type="EMBL" id="CAF0996793.1"/>
    </source>
</evidence>
<evidence type="ECO:0000256" key="12">
    <source>
        <dbReference type="RuleBase" id="RU361228"/>
    </source>
</evidence>
<feature type="coiled-coil region" evidence="13">
    <location>
        <begin position="1148"/>
        <end position="1175"/>
    </location>
</feature>
<protein>
    <recommendedName>
        <fullName evidence="12">NAD(P)(+)--arginine ADP-ribosyltransferase</fullName>
        <ecNumber evidence="12">2.4.2.31</ecNumber>
    </recommendedName>
    <alternativeName>
        <fullName evidence="12">Mono(ADP-ribosyl)transferase</fullName>
    </alternativeName>
</protein>
<dbReference type="InterPro" id="IPR000768">
    <property type="entry name" value="ART"/>
</dbReference>
<dbReference type="InterPro" id="IPR019734">
    <property type="entry name" value="TPR_rpt"/>
</dbReference>
<evidence type="ECO:0000256" key="13">
    <source>
        <dbReference type="SAM" id="Coils"/>
    </source>
</evidence>
<accession>A0A814GI32</accession>
<dbReference type="Pfam" id="PF13424">
    <property type="entry name" value="TPR_12"/>
    <property type="match status" value="7"/>
</dbReference>
<comment type="similarity">
    <text evidence="1">Belongs to the TPP enzyme family.</text>
</comment>
<keyword evidence="3 12" id="KW-0328">Glycosyltransferase</keyword>
<dbReference type="GO" id="GO:0000287">
    <property type="term" value="F:magnesium ion binding"/>
    <property type="evidence" value="ECO:0007669"/>
    <property type="project" value="InterPro"/>
</dbReference>
<feature type="repeat" description="TPR" evidence="11">
    <location>
        <begin position="617"/>
        <end position="650"/>
    </location>
</feature>
<evidence type="ECO:0000256" key="2">
    <source>
        <dbReference type="ARBA" id="ARBA00009558"/>
    </source>
</evidence>
<dbReference type="PANTHER" id="PTHR45641">
    <property type="entry name" value="TETRATRICOPEPTIDE REPEAT PROTEIN (AFU_ORTHOLOGUE AFUA_6G03870)"/>
    <property type="match status" value="1"/>
</dbReference>
<feature type="repeat" description="TPR" evidence="11">
    <location>
        <begin position="407"/>
        <end position="440"/>
    </location>
</feature>
<feature type="repeat" description="TPR" evidence="11">
    <location>
        <begin position="1714"/>
        <end position="1747"/>
    </location>
</feature>
<feature type="repeat" description="TPR" evidence="11">
    <location>
        <begin position="659"/>
        <end position="692"/>
    </location>
</feature>
<sequence length="2388" mass="273387">MAQQIISLINDIPQLDGVYVFSNIKSQHEEWTKKWRKIKSVHTNIKDLCQALQLDAKQYNQDSIAVSFITVNEMASTNELNQLEPTFMYTQIFKDILFDMEHGKQAIKQFTSYCRQHNFGSAINIDRFEKEYHAQTAIWWYTYPSFIYSMLNYALRSMEGDTIINMGFFIHDLHQQIQELHQQQVHSYHSKPFIVYRGQGLSQPNFNKLKKTEAGLMSFNNFLSTNTEQHIALELACSASENANMIGILFVMCIDPCIKSAPFASIKEMSYFKENDEILFSMHTVFRVAAVKVMGNQNQLYQVELQLTSDDDEQLRLLTDWIRKEVGGTGWQRLGSLLLKIGQFNRAEELYNVLLEQTPDKDEKALYYNQLGVVRLNQGDYDRAIWYYIQGLKIYQRTLPSNHPHLAIACGNIGNVYKHMGEYSKALSFYEKALEIQEKTFPSNHPDLATSYSSIGSVYDNIEEYSQALLFYEKALKIYQKTLPSNHPDLATSYNNIGLVYFNVGEYSKARLFYEKALEIYRKTLPSNHPHLAISYNNIGLMYDKMREYSKALSSHEKALKIFRKTLPSNHPDLAISYNNIGLVYDNMGEYSKALSAHEKALEIYQKTLPSNHPHLATLYGNIGNVYKHMEGYSKAFSFYEKALEIYRKTLPSNYPHLAITYSSIGSLYNYMGEYSKALSFYEKALEIQEKTLPSNHPDLATSYSSIGSVYDNIEEYSKALSFYEKALEIYRKTLPSNHPDLATSYNNIGLVYFNVGEYSKARLFYEKALEIRQQSLPPNHPHLASSYNNITVVHAKMGNYPKALSSHEKTLEIKQRSPPLILSVDVRGWRLVELHQSSTDDTEGILPWNGDYGFRQKYVSDKAINFYLTNELLKDELNTCFSSKNIQKICELWFFIRDLLKQLPGTIKPLTLYRSQYLTVDELQEIIKNIGGFMQYFKFVSMSTSNILAICRRKENHLHLHRESVLFQLKINGSGTNTRYAMVTQSNEETTFLFAAGSIFRIESVEKLSDHNWCCKICLSNDDENKLTSTFQYYEREIGTPLTYLSLGVYLNEIGQVDKAITYFQNLLSKSIDPDITSVILNNLAIISTSKDGPTTARTHLEQALNTQTLDTCTTSTVNLPSLKETSAMILTQPVPGTSLIISYYNLACIYRELERFDEALEKCEEALNSTKTEINSAHIVLVYGAVGSVYYAREDHVNALKYFRMALDFALIHLPSTDPLVDQCASPNDTQLPFSKIQDYIGVWLDDTPKQETYDSIKTALLDIFDSLEPFNDYCRCLMYINGCQPVKIIFIVSHKIGQHLIPLMFTQKLSQIEYIYVYCNDEAQQHDWDPQKTDKLRGGFTTIQRLIKQIIIDIKELNKRAETIVPKITSSTSTTTTFNDTGSATTSNAAITNRRDDHCLPPPSFFSENIRNTSIKDLSTDSAWFIQFQLLIEILIRMTRSEQAKTDIIFICREHYKGDKSQQTKIDRFEKEADDLSKAVYWYTAESFIIHLLNKVCGTEDADDLYKFRLFIRNLHYRIVEMNNDDLTVQLKRKEVVLYRGKRIAASTFENFRNNIDGLVVMKGFLSTTMDAKVAEFFAGCDVMKMGSVSVLFKLKIDNWENCKPAAAINPADSAMEDEQEVLFSIGTIWRILNVVELSDGMWCIELTSCQEENARSIELTNYLKKQLGETSDLWTLADFLMEKGEFDKAENYYTKLENELNLPEKHADRAEIYNRLGLIRREQNELLLAAEYFEKAIKAAPPHNNIEETAKYNLKISEEDRKRKPVSFLGKRIGSSDVTIKSLAASHTPTPLVENNLGNIACHEGNYDLAFKHYQNALSVMEKSKLTYLREISCVYNNLGAVDYGKEDYSAAKDYFEKAIFTLQELNPKHPWITEYKQNLAYAERKISTKRQRVGIAGSYAEMVPVVHIVGTPPTASQASGAILHHTLGNGDFRAFANMYKEVTIAQANLTKTNASEEIDRVLTQCLLKGRPVYIGLAVDLSDFELNIDPSDIKPLNLSIPRNPKDDHEAAIEAIIDVAKKAQNIIVIVDACAIRHEMMKKVFTFLERTQLPVYVTPMAKGGIDEDHPQFRGVFAGNCSIESVQKEVYNADLILSIGSMNSDFNTGGFTYRLSQKKTIEFHTYHTKVFYAIYDKIDMRQLLPDLTEQWPAELIRQNDAKPFEIPSPVLNEKSDEIIHEYFWNKLPDFIPENSIVVAETGTSEFGVFNMRAPKGVTFLTQILWGSIGYSVGAALGAALAGKNDNRRVFVLVGDGSFQLVCQEVSSMLRFKTNLVVLLLNNDGYTIEKLIHGPDRAYNNIQMWRYHKSFEYFGNGLKQNREQAITGFADQVKTREEFEKAMQQVVKETDKIHFLEVIMPSMDAPKSLVLTIEGTREYKRRERETQE</sequence>
<dbReference type="SUPFAM" id="SSF56399">
    <property type="entry name" value="ADP-ribosylation"/>
    <property type="match status" value="3"/>
</dbReference>
<dbReference type="PANTHER" id="PTHR45641:SF1">
    <property type="entry name" value="AAA+ ATPASE DOMAIN-CONTAINING PROTEIN"/>
    <property type="match status" value="1"/>
</dbReference>
<keyword evidence="6" id="KW-0677">Repeat</keyword>
<feature type="repeat" description="TPR" evidence="11">
    <location>
        <begin position="575"/>
        <end position="608"/>
    </location>
</feature>
<feature type="repeat" description="TPR" evidence="11">
    <location>
        <begin position="533"/>
        <end position="566"/>
    </location>
</feature>
<dbReference type="OrthoDB" id="626167at2759"/>
<dbReference type="InterPro" id="IPR011990">
    <property type="entry name" value="TPR-like_helical_dom_sf"/>
</dbReference>
<feature type="repeat" description="TPR" evidence="11">
    <location>
        <begin position="785"/>
        <end position="818"/>
    </location>
</feature>
<dbReference type="InterPro" id="IPR047214">
    <property type="entry name" value="TPP_PDC_IPDC"/>
</dbReference>
<evidence type="ECO:0000256" key="8">
    <source>
        <dbReference type="ARBA" id="ARBA00023052"/>
    </source>
</evidence>
<feature type="repeat" description="TPR" evidence="11">
    <location>
        <begin position="328"/>
        <end position="361"/>
    </location>
</feature>
<dbReference type="GO" id="GO:0030976">
    <property type="term" value="F:thiamine pyrophosphate binding"/>
    <property type="evidence" value="ECO:0007669"/>
    <property type="project" value="InterPro"/>
</dbReference>
<comment type="similarity">
    <text evidence="2 12">Belongs to the Arg-specific ADP-ribosyltransferase family.</text>
</comment>
<dbReference type="Pfam" id="PF02775">
    <property type="entry name" value="TPP_enzyme_C"/>
    <property type="match status" value="1"/>
</dbReference>
<evidence type="ECO:0000256" key="11">
    <source>
        <dbReference type="PROSITE-ProRule" id="PRU00339"/>
    </source>
</evidence>
<gene>
    <name evidence="16" type="ORF">VCS650_LOCUS14506</name>
</gene>
<proteinExistence type="inferred from homology"/>
<dbReference type="EC" id="2.4.2.31" evidence="12"/>
<comment type="caution">
    <text evidence="16">The sequence shown here is derived from an EMBL/GenBank/DDBJ whole genome shotgun (WGS) entry which is preliminary data.</text>
</comment>
<dbReference type="PROSITE" id="PS50005">
    <property type="entry name" value="TPR"/>
    <property type="match status" value="15"/>
</dbReference>
<evidence type="ECO:0000256" key="3">
    <source>
        <dbReference type="ARBA" id="ARBA00022676"/>
    </source>
</evidence>
<dbReference type="Gene3D" id="3.40.50.1220">
    <property type="entry name" value="TPP-binding domain"/>
    <property type="match status" value="1"/>
</dbReference>
<evidence type="ECO:0000259" key="14">
    <source>
        <dbReference type="Pfam" id="PF00205"/>
    </source>
</evidence>
<dbReference type="SUPFAM" id="SSF52518">
    <property type="entry name" value="Thiamin diphosphate-binding fold (THDP-binding)"/>
    <property type="match status" value="2"/>
</dbReference>
<dbReference type="InterPro" id="IPR029035">
    <property type="entry name" value="DHS-like_NAD/FAD-binding_dom"/>
</dbReference>
<dbReference type="Pfam" id="PF00205">
    <property type="entry name" value="TPP_enzyme_M"/>
    <property type="match status" value="1"/>
</dbReference>
<evidence type="ECO:0000256" key="9">
    <source>
        <dbReference type="ARBA" id="ARBA00047597"/>
    </source>
</evidence>
<evidence type="ECO:0000256" key="1">
    <source>
        <dbReference type="ARBA" id="ARBA00007812"/>
    </source>
</evidence>
<keyword evidence="12" id="KW-0521">NADP</keyword>
<keyword evidence="5" id="KW-0548">Nucleotidyltransferase</keyword>
<dbReference type="FunFam" id="3.40.50.970:FF:000024">
    <property type="entry name" value="Pyruvate decarboxylase isozyme"/>
    <property type="match status" value="1"/>
</dbReference>
<organism evidence="16 17">
    <name type="scientific">Adineta steineri</name>
    <dbReference type="NCBI Taxonomy" id="433720"/>
    <lineage>
        <taxon>Eukaryota</taxon>
        <taxon>Metazoa</taxon>
        <taxon>Spiralia</taxon>
        <taxon>Gnathifera</taxon>
        <taxon>Rotifera</taxon>
        <taxon>Eurotatoria</taxon>
        <taxon>Bdelloidea</taxon>
        <taxon>Adinetida</taxon>
        <taxon>Adinetidae</taxon>
        <taxon>Adineta</taxon>
    </lineage>
</organism>
<evidence type="ECO:0000256" key="5">
    <source>
        <dbReference type="ARBA" id="ARBA00022695"/>
    </source>
</evidence>
<feature type="repeat" description="TPR" evidence="11">
    <location>
        <begin position="701"/>
        <end position="734"/>
    </location>
</feature>
<feature type="repeat" description="TPR" evidence="11">
    <location>
        <begin position="449"/>
        <end position="482"/>
    </location>
</feature>
<dbReference type="Gene3D" id="3.40.50.970">
    <property type="match status" value="2"/>
</dbReference>
<dbReference type="EMBL" id="CAJNON010000121">
    <property type="protein sequence ID" value="CAF0996793.1"/>
    <property type="molecule type" value="Genomic_DNA"/>
</dbReference>
<dbReference type="PROSITE" id="PS51996">
    <property type="entry name" value="TR_MART"/>
    <property type="match status" value="1"/>
</dbReference>
<comment type="catalytic activity">
    <reaction evidence="10">
        <text>2-hydroxyoctadecanoyl-CoA = heptadecanal + formyl-CoA</text>
        <dbReference type="Rhea" id="RHEA:55196"/>
        <dbReference type="ChEBI" id="CHEBI:57376"/>
        <dbReference type="ChEBI" id="CHEBI:74116"/>
        <dbReference type="ChEBI" id="CHEBI:138631"/>
    </reaction>
    <physiologicalReaction direction="left-to-right" evidence="10">
        <dbReference type="Rhea" id="RHEA:55197"/>
    </physiologicalReaction>
</comment>
<evidence type="ECO:0000256" key="4">
    <source>
        <dbReference type="ARBA" id="ARBA00022679"/>
    </source>
</evidence>
<keyword evidence="12" id="KW-0520">NAD</keyword>
<name>A0A814GI32_9BILA</name>
<dbReference type="PROSITE" id="PS50293">
    <property type="entry name" value="TPR_REGION"/>
    <property type="match status" value="6"/>
</dbReference>
<dbReference type="SMART" id="SM00028">
    <property type="entry name" value="TPR"/>
    <property type="match status" value="19"/>
</dbReference>
<dbReference type="SUPFAM" id="SSF81901">
    <property type="entry name" value="HCP-like"/>
    <property type="match status" value="1"/>
</dbReference>
<feature type="repeat" description="TPR" evidence="11">
    <location>
        <begin position="1142"/>
        <end position="1175"/>
    </location>
</feature>
<feature type="domain" description="Thiamine pyrophosphate enzyme central" evidence="14">
    <location>
        <begin position="2016"/>
        <end position="2130"/>
    </location>
</feature>
<dbReference type="Proteomes" id="UP000663891">
    <property type="component" value="Unassembled WGS sequence"/>
</dbReference>
<dbReference type="Pfam" id="PF13374">
    <property type="entry name" value="TPR_10"/>
    <property type="match status" value="1"/>
</dbReference>
<feature type="repeat" description="TPR" evidence="11">
    <location>
        <begin position="491"/>
        <end position="524"/>
    </location>
</feature>
<keyword evidence="7 11" id="KW-0802">TPR repeat</keyword>
<keyword evidence="8" id="KW-0786">Thiamine pyrophosphate</keyword>
<dbReference type="Pfam" id="PF01129">
    <property type="entry name" value="ART"/>
    <property type="match status" value="1"/>
</dbReference>
<evidence type="ECO:0000313" key="17">
    <source>
        <dbReference type="Proteomes" id="UP000663891"/>
    </source>
</evidence>
<dbReference type="Gene3D" id="3.90.176.10">
    <property type="entry name" value="Toxin ADP-ribosyltransferase, Chain A, domain 1"/>
    <property type="match status" value="3"/>
</dbReference>
<feature type="repeat" description="TPR" evidence="11">
    <location>
        <begin position="1795"/>
        <end position="1828"/>
    </location>
</feature>
<feature type="repeat" description="TPR" evidence="11">
    <location>
        <begin position="743"/>
        <end position="776"/>
    </location>
</feature>
<evidence type="ECO:0000256" key="10">
    <source>
        <dbReference type="ARBA" id="ARBA00048738"/>
    </source>
</evidence>
<dbReference type="Gene3D" id="1.25.40.10">
    <property type="entry name" value="Tetratricopeptide repeat domain"/>
    <property type="match status" value="6"/>
</dbReference>
<feature type="repeat" description="TPR" evidence="11">
    <location>
        <begin position="365"/>
        <end position="398"/>
    </location>
</feature>
<dbReference type="GO" id="GO:0016779">
    <property type="term" value="F:nucleotidyltransferase activity"/>
    <property type="evidence" value="ECO:0007669"/>
    <property type="project" value="UniProtKB-KW"/>
</dbReference>